<reference evidence="2" key="1">
    <citation type="submission" date="2021-08" db="EMBL/GenBank/DDBJ databases">
        <title>Hoeflea bacterium WL0058 sp. nov., isolated from the sediment.</title>
        <authorList>
            <person name="Wang L."/>
            <person name="Zhang D."/>
        </authorList>
    </citation>
    <scope>NUCLEOTIDE SEQUENCE</scope>
    <source>
        <strain evidence="2">WL0058</strain>
    </source>
</reference>
<feature type="transmembrane region" description="Helical" evidence="1">
    <location>
        <begin position="55"/>
        <end position="73"/>
    </location>
</feature>
<keyword evidence="3" id="KW-1185">Reference proteome</keyword>
<dbReference type="EMBL" id="JAICBX010000001">
    <property type="protein sequence ID" value="MBW8636561.1"/>
    <property type="molecule type" value="Genomic_DNA"/>
</dbReference>
<comment type="caution">
    <text evidence="2">The sequence shown here is derived from an EMBL/GenBank/DDBJ whole genome shotgun (WGS) entry which is preliminary data.</text>
</comment>
<dbReference type="Proteomes" id="UP001196509">
    <property type="component" value="Unassembled WGS sequence"/>
</dbReference>
<keyword evidence="1" id="KW-0812">Transmembrane</keyword>
<keyword evidence="1" id="KW-1133">Transmembrane helix</keyword>
<protein>
    <recommendedName>
        <fullName evidence="4">Ceramidase</fullName>
    </recommendedName>
</protein>
<gene>
    <name evidence="2" type="ORF">K1W69_05110</name>
</gene>
<name>A0AAE3D0C0_9HYPH</name>
<evidence type="ECO:0000313" key="2">
    <source>
        <dbReference type="EMBL" id="MBW8636561.1"/>
    </source>
</evidence>
<sequence>MTALIAMVVVAALVRGKDRPVSNGLFVTALVFCVSIGFRIIDLPLCETVAMGTHFMWHILNAVVLYGLARIYIDSRERAVALAS</sequence>
<dbReference type="RefSeq" id="WP_220227236.1">
    <property type="nucleotide sequence ID" value="NZ_JAICBX010000001.1"/>
</dbReference>
<feature type="transmembrane region" description="Helical" evidence="1">
    <location>
        <begin position="26"/>
        <end position="43"/>
    </location>
</feature>
<proteinExistence type="predicted"/>
<keyword evidence="1" id="KW-0472">Membrane</keyword>
<dbReference type="AlphaFoldDB" id="A0AAE3D0C0"/>
<organism evidence="2 3">
    <name type="scientific">Flavimaribacter sediminis</name>
    <dbReference type="NCBI Taxonomy" id="2865987"/>
    <lineage>
        <taxon>Bacteria</taxon>
        <taxon>Pseudomonadati</taxon>
        <taxon>Pseudomonadota</taxon>
        <taxon>Alphaproteobacteria</taxon>
        <taxon>Hyphomicrobiales</taxon>
        <taxon>Rhizobiaceae</taxon>
        <taxon>Flavimaribacter</taxon>
    </lineage>
</organism>
<evidence type="ECO:0000256" key="1">
    <source>
        <dbReference type="SAM" id="Phobius"/>
    </source>
</evidence>
<accession>A0AAE3D0C0</accession>
<evidence type="ECO:0000313" key="3">
    <source>
        <dbReference type="Proteomes" id="UP001196509"/>
    </source>
</evidence>
<evidence type="ECO:0008006" key="4">
    <source>
        <dbReference type="Google" id="ProtNLM"/>
    </source>
</evidence>